<evidence type="ECO:0000259" key="3">
    <source>
        <dbReference type="PROSITE" id="PS00214"/>
    </source>
</evidence>
<dbReference type="GeneTree" id="ENSGT00940000162218"/>
<sequence length="168" mass="18704">MPVDISGTWDMVSNHNFDGYMVALGIDFATRKIANLLKTRKVIEQDGDVFTFTTVSSLKNYKSSFKLGEEFEEMTKGLDNRKCLSQVNWVGDHLVCVQKGEKKDRGWTHWLEGDELHLAHLLTAVWSCTAFALGKSGRSLGGAALRGMHGECHQCSFSTLQAVSYVRG</sequence>
<dbReference type="InterPro" id="IPR000566">
    <property type="entry name" value="Lipocln_cytosolic_FA-bd_dom"/>
</dbReference>
<dbReference type="OrthoDB" id="1872155at2759"/>
<reference evidence="4" key="2">
    <citation type="submission" date="2025-08" db="UniProtKB">
        <authorList>
            <consortium name="Ensembl"/>
        </authorList>
    </citation>
    <scope>IDENTIFICATION</scope>
</reference>
<evidence type="ECO:0000313" key="5">
    <source>
        <dbReference type="Proteomes" id="UP000694397"/>
    </source>
</evidence>
<dbReference type="AlphaFoldDB" id="A0A8C9T909"/>
<dbReference type="Ensembl" id="ENSSFOT00015047050.1">
    <property type="protein sequence ID" value="ENSSFOP00015048760.1"/>
    <property type="gene ID" value="ENSSFOG00015013624.2"/>
</dbReference>
<dbReference type="InterPro" id="IPR012674">
    <property type="entry name" value="Calycin"/>
</dbReference>
<evidence type="ECO:0000256" key="1">
    <source>
        <dbReference type="ARBA" id="ARBA00008390"/>
    </source>
</evidence>
<dbReference type="FunFam" id="2.40.128.20:FF:000001">
    <property type="entry name" value="Fatty acid-binding protein, adipocyte"/>
    <property type="match status" value="1"/>
</dbReference>
<gene>
    <name evidence="4" type="primary">RBP7</name>
</gene>
<comment type="similarity">
    <text evidence="1 2">Belongs to the calycin superfamily. Fatty-acid binding protein (FABP) family.</text>
</comment>
<organism evidence="4 5">
    <name type="scientific">Scleropages formosus</name>
    <name type="common">Asian bonytongue</name>
    <name type="synonym">Osteoglossum formosum</name>
    <dbReference type="NCBI Taxonomy" id="113540"/>
    <lineage>
        <taxon>Eukaryota</taxon>
        <taxon>Metazoa</taxon>
        <taxon>Chordata</taxon>
        <taxon>Craniata</taxon>
        <taxon>Vertebrata</taxon>
        <taxon>Euteleostomi</taxon>
        <taxon>Actinopterygii</taxon>
        <taxon>Neopterygii</taxon>
        <taxon>Teleostei</taxon>
        <taxon>Osteoglossocephala</taxon>
        <taxon>Osteoglossomorpha</taxon>
        <taxon>Osteoglossiformes</taxon>
        <taxon>Osteoglossidae</taxon>
        <taxon>Scleropages</taxon>
    </lineage>
</organism>
<protein>
    <submittedName>
        <fullName evidence="4">Retinol binding protein 7</fullName>
    </submittedName>
</protein>
<dbReference type="InterPro" id="IPR000463">
    <property type="entry name" value="Fatty_acid-bd"/>
</dbReference>
<keyword evidence="2" id="KW-0813">Transport</keyword>
<dbReference type="Gene3D" id="2.40.128.20">
    <property type="match status" value="1"/>
</dbReference>
<feature type="domain" description="Cytosolic fatty-acid binding proteins" evidence="3">
    <location>
        <begin position="7"/>
        <end position="24"/>
    </location>
</feature>
<keyword evidence="5" id="KW-1185">Reference proteome</keyword>
<dbReference type="GO" id="GO:0008289">
    <property type="term" value="F:lipid binding"/>
    <property type="evidence" value="ECO:0007669"/>
    <property type="project" value="InterPro"/>
</dbReference>
<evidence type="ECO:0000256" key="2">
    <source>
        <dbReference type="RuleBase" id="RU003696"/>
    </source>
</evidence>
<accession>A0A8C9T909</accession>
<dbReference type="PANTHER" id="PTHR11955">
    <property type="entry name" value="FATTY ACID BINDING PROTEIN"/>
    <property type="match status" value="1"/>
</dbReference>
<dbReference type="InterPro" id="IPR031259">
    <property type="entry name" value="ILBP"/>
</dbReference>
<dbReference type="PROSITE" id="PS00214">
    <property type="entry name" value="FABP"/>
    <property type="match status" value="1"/>
</dbReference>
<dbReference type="SUPFAM" id="SSF50814">
    <property type="entry name" value="Lipocalins"/>
    <property type="match status" value="1"/>
</dbReference>
<dbReference type="Pfam" id="PF00061">
    <property type="entry name" value="Lipocalin"/>
    <property type="match status" value="1"/>
</dbReference>
<evidence type="ECO:0000313" key="4">
    <source>
        <dbReference type="Ensembl" id="ENSSFOP00015048760.1"/>
    </source>
</evidence>
<dbReference type="Proteomes" id="UP000694397">
    <property type="component" value="Chromosome 2"/>
</dbReference>
<dbReference type="PRINTS" id="PR00178">
    <property type="entry name" value="FATTYACIDBP"/>
</dbReference>
<reference evidence="4" key="3">
    <citation type="submission" date="2025-09" db="UniProtKB">
        <authorList>
            <consortium name="Ensembl"/>
        </authorList>
    </citation>
    <scope>IDENTIFICATION</scope>
</reference>
<proteinExistence type="inferred from homology"/>
<name>A0A8C9T909_SCLFO</name>
<reference evidence="4 5" key="1">
    <citation type="submission" date="2019-04" db="EMBL/GenBank/DDBJ databases">
        <authorList>
            <consortium name="Wellcome Sanger Institute Data Sharing"/>
        </authorList>
    </citation>
    <scope>NUCLEOTIDE SEQUENCE [LARGE SCALE GENOMIC DNA]</scope>
</reference>